<protein>
    <submittedName>
        <fullName evidence="1">Msr2119 protein</fullName>
    </submittedName>
</protein>
<proteinExistence type="predicted"/>
<name>Q98J39_RHILO</name>
<dbReference type="HOGENOM" id="CLU_2919613_0_0_5"/>
<gene>
    <name evidence="1" type="ordered locus">msr2119</name>
</gene>
<dbReference type="EMBL" id="BA000012">
    <property type="protein sequence ID" value="BAB49327.1"/>
    <property type="molecule type" value="Genomic_DNA"/>
</dbReference>
<dbReference type="Proteomes" id="UP000000552">
    <property type="component" value="Chromosome"/>
</dbReference>
<organism evidence="1 2">
    <name type="scientific">Mesorhizobium japonicum (strain LMG 29417 / CECT 9101 / MAFF 303099)</name>
    <name type="common">Mesorhizobium loti (strain MAFF 303099)</name>
    <dbReference type="NCBI Taxonomy" id="266835"/>
    <lineage>
        <taxon>Bacteria</taxon>
        <taxon>Pseudomonadati</taxon>
        <taxon>Pseudomonadota</taxon>
        <taxon>Alphaproteobacteria</taxon>
        <taxon>Hyphomicrobiales</taxon>
        <taxon>Phyllobacteriaceae</taxon>
        <taxon>Mesorhizobium</taxon>
    </lineage>
</organism>
<sequence>MPKTVKPARAKISALARPIPEEAPVTIAVFPEFRFIVKAPNVRGLACDRRLNYDRNITLCS</sequence>
<reference evidence="1 2" key="1">
    <citation type="journal article" date="2000" name="DNA Res.">
        <title>Complete genome structure of the nitrogen-fixing symbiotic bacterium Mesorhizobium loti.</title>
        <authorList>
            <person name="Kaneko T."/>
            <person name="Nakamura Y."/>
            <person name="Sato S."/>
            <person name="Asamizu E."/>
            <person name="Kato T."/>
            <person name="Sasamoto S."/>
            <person name="Watanabe A."/>
            <person name="Idesawa K."/>
            <person name="Ishikawa A."/>
            <person name="Kawashima K."/>
            <person name="Kimura T."/>
            <person name="Kishida Y."/>
            <person name="Kiyokawa C."/>
            <person name="Kohara M."/>
            <person name="Matsumoto M."/>
            <person name="Matsuno A."/>
            <person name="Mochizuki Y."/>
            <person name="Nakayama S."/>
            <person name="Nakazaki N."/>
            <person name="Shimpo S."/>
            <person name="Sugimoto M."/>
            <person name="Takeuchi C."/>
            <person name="Yamada M."/>
            <person name="Tabata S."/>
        </authorList>
    </citation>
    <scope>NUCLEOTIDE SEQUENCE [LARGE SCALE GENOMIC DNA]</scope>
    <source>
        <strain evidence="2">LMG 29417 / CECT 9101 / MAFF 303099</strain>
    </source>
</reference>
<dbReference type="KEGG" id="mlo:msr2119"/>
<dbReference type="AlphaFoldDB" id="Q98J39"/>
<accession>Q98J39</accession>
<evidence type="ECO:0000313" key="1">
    <source>
        <dbReference type="EMBL" id="BAB49327.1"/>
    </source>
</evidence>
<evidence type="ECO:0000313" key="2">
    <source>
        <dbReference type="Proteomes" id="UP000000552"/>
    </source>
</evidence>